<evidence type="ECO:0000313" key="1">
    <source>
        <dbReference type="EMBL" id="CEM23884.1"/>
    </source>
</evidence>
<proteinExistence type="predicted"/>
<name>A0A0G4G651_9ALVE</name>
<reference evidence="1" key="1">
    <citation type="submission" date="2014-11" db="EMBL/GenBank/DDBJ databases">
        <authorList>
            <person name="Otto D Thomas"/>
            <person name="Naeem Raeece"/>
        </authorList>
    </citation>
    <scope>NUCLEOTIDE SEQUENCE</scope>
</reference>
<accession>A0A0G4G651</accession>
<sequence length="116" mass="12930">MEGRRLRKSSSTLQRSSVRCALQKCGESAVEVRSVGLLDFFEGFHIVSVYAVVHERAQIRTLRERNLVLCAQGILQEAPLSQLLLPSGERRQLPEETDTQHARGAKFVLNTVKAVG</sequence>
<organism evidence="1">
    <name type="scientific">Chromera velia CCMP2878</name>
    <dbReference type="NCBI Taxonomy" id="1169474"/>
    <lineage>
        <taxon>Eukaryota</taxon>
        <taxon>Sar</taxon>
        <taxon>Alveolata</taxon>
        <taxon>Colpodellida</taxon>
        <taxon>Chromeraceae</taxon>
        <taxon>Chromera</taxon>
    </lineage>
</organism>
<dbReference type="AlphaFoldDB" id="A0A0G4G651"/>
<gene>
    <name evidence="1" type="ORF">Cvel_20409</name>
</gene>
<dbReference type="EMBL" id="CDMZ01000913">
    <property type="protein sequence ID" value="CEM23884.1"/>
    <property type="molecule type" value="Genomic_DNA"/>
</dbReference>
<protein>
    <submittedName>
        <fullName evidence="1">Uncharacterized protein</fullName>
    </submittedName>
</protein>
<dbReference type="VEuPathDB" id="CryptoDB:Cvel_20409"/>